<sequence length="122" mass="13991">MKPTHTLNPASGWDANWTTWNISVKETISSREFYSTANPELKYLIFHEALNATTKPSNIFLAKSSRKIHAEPASPWWNEDCRKAAAIAKKARRVIDPNRGRIICTSNISTWKEKENFKNRTS</sequence>
<name>A0AAD5L323_9CRUS</name>
<reference evidence="1 3" key="1">
    <citation type="submission" date="2022-05" db="EMBL/GenBank/DDBJ databases">
        <title>A multi-omics perspective on studying reproductive biology in Daphnia sinensis.</title>
        <authorList>
            <person name="Jia J."/>
        </authorList>
    </citation>
    <scope>NUCLEOTIDE SEQUENCE</scope>
    <source>
        <strain evidence="1 3">WSL</strain>
    </source>
</reference>
<comment type="caution">
    <text evidence="1">The sequence shown here is derived from an EMBL/GenBank/DDBJ whole genome shotgun (WGS) entry which is preliminary data.</text>
</comment>
<evidence type="ECO:0000313" key="1">
    <source>
        <dbReference type="EMBL" id="KAI9550053.1"/>
    </source>
</evidence>
<evidence type="ECO:0000313" key="3">
    <source>
        <dbReference type="Proteomes" id="UP000820818"/>
    </source>
</evidence>
<dbReference type="EMBL" id="WJBH02000009">
    <property type="protein sequence ID" value="KAI9553688.1"/>
    <property type="molecule type" value="Genomic_DNA"/>
</dbReference>
<gene>
    <name evidence="1" type="ORF">GHT06_003104</name>
    <name evidence="2" type="ORF">GHT06_021616</name>
</gene>
<proteinExistence type="predicted"/>
<keyword evidence="3" id="KW-1185">Reference proteome</keyword>
<evidence type="ECO:0000313" key="2">
    <source>
        <dbReference type="EMBL" id="KAI9553688.1"/>
    </source>
</evidence>
<protein>
    <submittedName>
        <fullName evidence="1">Uncharacterized protein</fullName>
    </submittedName>
</protein>
<dbReference type="AlphaFoldDB" id="A0AAD5L323"/>
<accession>A0AAD5L323</accession>
<organism evidence="1 3">
    <name type="scientific">Daphnia sinensis</name>
    <dbReference type="NCBI Taxonomy" id="1820382"/>
    <lineage>
        <taxon>Eukaryota</taxon>
        <taxon>Metazoa</taxon>
        <taxon>Ecdysozoa</taxon>
        <taxon>Arthropoda</taxon>
        <taxon>Crustacea</taxon>
        <taxon>Branchiopoda</taxon>
        <taxon>Diplostraca</taxon>
        <taxon>Cladocera</taxon>
        <taxon>Anomopoda</taxon>
        <taxon>Daphniidae</taxon>
        <taxon>Daphnia</taxon>
        <taxon>Daphnia similis group</taxon>
    </lineage>
</organism>
<dbReference type="EMBL" id="WJBH02000192">
    <property type="protein sequence ID" value="KAI9550053.1"/>
    <property type="molecule type" value="Genomic_DNA"/>
</dbReference>
<dbReference type="Proteomes" id="UP000820818">
    <property type="component" value="Linkage Group LG9"/>
</dbReference>